<keyword evidence="1" id="KW-1133">Transmembrane helix</keyword>
<dbReference type="RefSeq" id="WP_208718002.1">
    <property type="nucleotide sequence ID" value="NZ_CP024770.1"/>
</dbReference>
<dbReference type="Proteomes" id="UP000502005">
    <property type="component" value="Plasmid pNE1B"/>
</dbReference>
<protein>
    <submittedName>
        <fullName evidence="2">Uncharacterized protein</fullName>
    </submittedName>
</protein>
<keyword evidence="2" id="KW-0614">Plasmid</keyword>
<feature type="transmembrane region" description="Helical" evidence="1">
    <location>
        <begin position="12"/>
        <end position="37"/>
    </location>
</feature>
<evidence type="ECO:0000313" key="3">
    <source>
        <dbReference type="Proteomes" id="UP000502005"/>
    </source>
</evidence>
<proteinExistence type="predicted"/>
<evidence type="ECO:0000313" key="2">
    <source>
        <dbReference type="EMBL" id="QGY32105.1"/>
    </source>
</evidence>
<dbReference type="PROSITE" id="PS51257">
    <property type="entry name" value="PROKAR_LIPOPROTEIN"/>
    <property type="match status" value="1"/>
</dbReference>
<organism evidence="2 3">
    <name type="scientific">Pantoea cypripedii</name>
    <name type="common">Pectobacterium cypripedii</name>
    <name type="synonym">Erwinia cypripedii</name>
    <dbReference type="NCBI Taxonomy" id="55209"/>
    <lineage>
        <taxon>Bacteria</taxon>
        <taxon>Pseudomonadati</taxon>
        <taxon>Pseudomonadota</taxon>
        <taxon>Gammaproteobacteria</taxon>
        <taxon>Enterobacterales</taxon>
        <taxon>Erwiniaceae</taxon>
        <taxon>Pantoea</taxon>
    </lineage>
</organism>
<dbReference type="AlphaFoldDB" id="A0A6B9GFG2"/>
<keyword evidence="1" id="KW-0812">Transmembrane</keyword>
<reference evidence="2 3" key="1">
    <citation type="submission" date="2017-11" db="EMBL/GenBank/DDBJ databases">
        <title>Genome sequence of Pantoea cypripedii NE1.</title>
        <authorList>
            <person name="Nascimento F.X."/>
        </authorList>
    </citation>
    <scope>NUCLEOTIDE SEQUENCE [LARGE SCALE GENOMIC DNA]</scope>
    <source>
        <strain evidence="2 3">NE1</strain>
        <plasmid evidence="3">pne1b</plasmid>
    </source>
</reference>
<sequence>MRDHIPLVGLGIILPFVSFGFDLMLCINAVGGCKYLIKRDSILYVKGDGNKSYIYINYMKDPIVSSTSFDELVSQIAVQGNVVDSMLHREKVTGKYEEPIQLVHSHRN</sequence>
<dbReference type="EMBL" id="CP024770">
    <property type="protein sequence ID" value="QGY32105.1"/>
    <property type="molecule type" value="Genomic_DNA"/>
</dbReference>
<keyword evidence="1" id="KW-0472">Membrane</keyword>
<geneLocation type="plasmid" evidence="3">
    <name>pne1b</name>
</geneLocation>
<accession>A0A6B9GFG2</accession>
<name>A0A6B9GFG2_PANCY</name>
<gene>
    <name evidence="2" type="ORF">CUN67_24225</name>
</gene>
<evidence type="ECO:0000256" key="1">
    <source>
        <dbReference type="SAM" id="Phobius"/>
    </source>
</evidence>